<gene>
    <name evidence="1" type="ORF">UFOPK1766_00634</name>
    <name evidence="2" type="ORF">UFOPK3162_00065</name>
</gene>
<protein>
    <submittedName>
        <fullName evidence="2">Unannotated protein</fullName>
    </submittedName>
</protein>
<proteinExistence type="predicted"/>
<dbReference type="AlphaFoldDB" id="A0A6J6Z0H2"/>
<evidence type="ECO:0000313" key="1">
    <source>
        <dbReference type="EMBL" id="CAB4584172.1"/>
    </source>
</evidence>
<evidence type="ECO:0000313" key="2">
    <source>
        <dbReference type="EMBL" id="CAB4814235.1"/>
    </source>
</evidence>
<organism evidence="2">
    <name type="scientific">freshwater metagenome</name>
    <dbReference type="NCBI Taxonomy" id="449393"/>
    <lineage>
        <taxon>unclassified sequences</taxon>
        <taxon>metagenomes</taxon>
        <taxon>ecological metagenomes</taxon>
    </lineage>
</organism>
<name>A0A6J6Z0H2_9ZZZZ</name>
<dbReference type="EMBL" id="CAEZTW010000109">
    <property type="protein sequence ID" value="CAB4584172.1"/>
    <property type="molecule type" value="Genomic_DNA"/>
</dbReference>
<reference evidence="2" key="1">
    <citation type="submission" date="2020-05" db="EMBL/GenBank/DDBJ databases">
        <authorList>
            <person name="Chiriac C."/>
            <person name="Salcher M."/>
            <person name="Ghai R."/>
            <person name="Kavagutti S V."/>
        </authorList>
    </citation>
    <scope>NUCLEOTIDE SEQUENCE</scope>
</reference>
<dbReference type="EMBL" id="CAFABB010000004">
    <property type="protein sequence ID" value="CAB4814235.1"/>
    <property type="molecule type" value="Genomic_DNA"/>
</dbReference>
<sequence>MLSSYQAPAIVTVKKSTAGKSLFAKILGLTAHVGILYAGTNIAEFAWRFWGGH</sequence>
<accession>A0A6J6Z0H2</accession>